<keyword evidence="3 7" id="KW-1133">Transmembrane helix</keyword>
<dbReference type="Proteomes" id="UP000011083">
    <property type="component" value="Unassembled WGS sequence"/>
</dbReference>
<feature type="transmembrane region" description="Helical" evidence="7">
    <location>
        <begin position="593"/>
        <end position="613"/>
    </location>
</feature>
<name>L8GVE3_ACACF</name>
<feature type="compositionally biased region" description="Polar residues" evidence="6">
    <location>
        <begin position="161"/>
        <end position="174"/>
    </location>
</feature>
<feature type="transmembrane region" description="Helical" evidence="7">
    <location>
        <begin position="570"/>
        <end position="586"/>
    </location>
</feature>
<feature type="region of interest" description="Disordered" evidence="6">
    <location>
        <begin position="122"/>
        <end position="174"/>
    </location>
</feature>
<organism evidence="10 11">
    <name type="scientific">Acanthamoeba castellanii (strain ATCC 30010 / Neff)</name>
    <dbReference type="NCBI Taxonomy" id="1257118"/>
    <lineage>
        <taxon>Eukaryota</taxon>
        <taxon>Amoebozoa</taxon>
        <taxon>Discosea</taxon>
        <taxon>Longamoebia</taxon>
        <taxon>Centramoebida</taxon>
        <taxon>Acanthamoebidae</taxon>
        <taxon>Acanthamoeba</taxon>
    </lineage>
</organism>
<dbReference type="EMBL" id="KB007981">
    <property type="protein sequence ID" value="ELR16917.1"/>
    <property type="molecule type" value="Genomic_DNA"/>
</dbReference>
<feature type="transmembrane region" description="Helical" evidence="7">
    <location>
        <begin position="699"/>
        <end position="718"/>
    </location>
</feature>
<dbReference type="PANTHER" id="PTHR31082">
    <property type="entry name" value="PHEROMONE-REGULATED MEMBRANE PROTEIN 10"/>
    <property type="match status" value="1"/>
</dbReference>
<evidence type="ECO:0000313" key="10">
    <source>
        <dbReference type="EMBL" id="ELR16917.1"/>
    </source>
</evidence>
<evidence type="ECO:0000256" key="4">
    <source>
        <dbReference type="ARBA" id="ARBA00023136"/>
    </source>
</evidence>
<feature type="region of interest" description="Disordered" evidence="6">
    <location>
        <begin position="188"/>
        <end position="223"/>
    </location>
</feature>
<dbReference type="GeneID" id="14917564"/>
<dbReference type="Pfam" id="PF12821">
    <property type="entry name" value="ThrE_2"/>
    <property type="match status" value="1"/>
</dbReference>
<evidence type="ECO:0000256" key="6">
    <source>
        <dbReference type="SAM" id="MobiDB-lite"/>
    </source>
</evidence>
<dbReference type="GO" id="GO:0016020">
    <property type="term" value="C:membrane"/>
    <property type="evidence" value="ECO:0007669"/>
    <property type="project" value="UniProtKB-SubCell"/>
</dbReference>
<dbReference type="InterPro" id="IPR051361">
    <property type="entry name" value="ThrE/Ser_Exporter"/>
</dbReference>
<feature type="region of interest" description="Disordered" evidence="6">
    <location>
        <begin position="1"/>
        <end position="69"/>
    </location>
</feature>
<dbReference type="OrthoDB" id="413008at2759"/>
<evidence type="ECO:0000256" key="7">
    <source>
        <dbReference type="SAM" id="Phobius"/>
    </source>
</evidence>
<keyword evidence="2 7" id="KW-0812">Transmembrane</keyword>
<evidence type="ECO:0000259" key="8">
    <source>
        <dbReference type="Pfam" id="PF06738"/>
    </source>
</evidence>
<evidence type="ECO:0000313" key="11">
    <source>
        <dbReference type="Proteomes" id="UP000011083"/>
    </source>
</evidence>
<proteinExistence type="inferred from homology"/>
<protein>
    <submittedName>
        <fullName evidence="10">Membrane protein, putative</fullName>
    </submittedName>
</protein>
<dbReference type="AlphaFoldDB" id="L8GVE3"/>
<dbReference type="PANTHER" id="PTHR31082:SF4">
    <property type="entry name" value="PHEROMONE-REGULATED MEMBRANE PROTEIN 10"/>
    <property type="match status" value="1"/>
</dbReference>
<feature type="transmembrane region" description="Helical" evidence="7">
    <location>
        <begin position="725"/>
        <end position="746"/>
    </location>
</feature>
<keyword evidence="11" id="KW-1185">Reference proteome</keyword>
<keyword evidence="4 7" id="KW-0472">Membrane</keyword>
<comment type="similarity">
    <text evidence="5">Belongs to the ThrE exporter (TC 2.A.79) family.</text>
</comment>
<gene>
    <name evidence="10" type="ORF">ACA1_043280</name>
</gene>
<feature type="transmembrane region" description="Helical" evidence="7">
    <location>
        <begin position="776"/>
        <end position="797"/>
    </location>
</feature>
<feature type="transmembrane region" description="Helical" evidence="7">
    <location>
        <begin position="809"/>
        <end position="832"/>
    </location>
</feature>
<feature type="transmembrane region" description="Helical" evidence="7">
    <location>
        <begin position="625"/>
        <end position="645"/>
    </location>
</feature>
<feature type="compositionally biased region" description="Basic and acidic residues" evidence="6">
    <location>
        <begin position="260"/>
        <end position="288"/>
    </location>
</feature>
<feature type="transmembrane region" description="Helical" evidence="7">
    <location>
        <begin position="657"/>
        <end position="679"/>
    </location>
</feature>
<feature type="compositionally biased region" description="Low complexity" evidence="6">
    <location>
        <begin position="41"/>
        <end position="52"/>
    </location>
</feature>
<evidence type="ECO:0000256" key="5">
    <source>
        <dbReference type="ARBA" id="ARBA00034125"/>
    </source>
</evidence>
<feature type="transmembrane region" description="Helical" evidence="7">
    <location>
        <begin position="544"/>
        <end position="564"/>
    </location>
</feature>
<evidence type="ECO:0000256" key="2">
    <source>
        <dbReference type="ARBA" id="ARBA00022692"/>
    </source>
</evidence>
<comment type="subcellular location">
    <subcellularLocation>
        <location evidence="1">Membrane</location>
        <topology evidence="1">Multi-pass membrane protein</topology>
    </subcellularLocation>
</comment>
<evidence type="ECO:0000259" key="9">
    <source>
        <dbReference type="Pfam" id="PF12821"/>
    </source>
</evidence>
<feature type="region of interest" description="Disordered" evidence="6">
    <location>
        <begin position="239"/>
        <end position="342"/>
    </location>
</feature>
<evidence type="ECO:0000256" key="3">
    <source>
        <dbReference type="ARBA" id="ARBA00022989"/>
    </source>
</evidence>
<dbReference type="InterPro" id="IPR010619">
    <property type="entry name" value="ThrE-like_N"/>
</dbReference>
<sequence length="841" mass="92450">MSNYGVGLRTTRWSSRKGKMEHHDGRRASSAQGTSPPSSPAPLKTTATTTPAGQRREKKRPPKSSSSQFFSLLSHGATHVQKLVGVEGSGAGGVHHPSLEESHLLGSTHLDDEHDQVLDAAIHNSTTDEDEEREMDGRTRRRQRGSVTSTNSRYREEASIRRSSPAQPSVSAPNLTASAEMALRAQKLHHRKAASEMQAMKGAGAPPVTAPVPRRKRVRLVPSKEETINRNYFFLREYRSDSDSDSGASDTSDGEENEDEAKKMEKSSKGENENEKEEKERKRRKDESGQDEENETEEEKESAHKEAEEPGTVVGGSESINWDGAKERVVKRKQQKGHKKGMSGGWVMKKVLVLMGSADKVKGLVTRNKRHKSRRSRRPRSRHHVVMENTDGEDELYEMMDLHHDVGDEDYDTTDVEACEEIDEVEAKKAREEQAILFLISLCRALHKYGAPAHRLEYNLRRASESLGIEASFAVMPSLILISIGPEDNRRSETHIIRSSQSLNCAKLFWTDDLIARMANNEIELPDAVVELASINRRKPLYPLWLMLLSFGVCSGACAPLFYGGGWPELAFSFGLGLMTGVLNWLSGKIEPLGLLISAVAAILCAFFTRLFIEYVQPICYLPTVLSGIIWLLPGLSITISITELATGNMISGTTRIFSAIITTLQLGFGMTLGMKLVMWTSEDNFIVMRDSVSCSGIGGPWTIPLFLCVSITFNLLLEAHPRQWGIMMVTALLSLTISEVTSYYGYFSDELASALAAFAVGAVGNIHARISGHPAIVSIIAGVLLLVPGSIGVKGVKSLMEDDVVSGIQFGFSMLTIALSICVGLLTANLFNLGKKHLGF</sequence>
<reference evidence="10 11" key="1">
    <citation type="journal article" date="2013" name="Genome Biol.">
        <title>Genome of Acanthamoeba castellanii highlights extensive lateral gene transfer and early evolution of tyrosine kinase signaling.</title>
        <authorList>
            <person name="Clarke M."/>
            <person name="Lohan A.J."/>
            <person name="Liu B."/>
            <person name="Lagkouvardos I."/>
            <person name="Roy S."/>
            <person name="Zafar N."/>
            <person name="Bertelli C."/>
            <person name="Schilde C."/>
            <person name="Kianianmomeni A."/>
            <person name="Burglin T.R."/>
            <person name="Frech C."/>
            <person name="Turcotte B."/>
            <person name="Kopec K.O."/>
            <person name="Synnott J.M."/>
            <person name="Choo C."/>
            <person name="Paponov I."/>
            <person name="Finkler A."/>
            <person name="Soon Heng Tan C."/>
            <person name="Hutchins A.P."/>
            <person name="Weinmeier T."/>
            <person name="Rattei T."/>
            <person name="Chu J.S."/>
            <person name="Gimenez G."/>
            <person name="Irimia M."/>
            <person name="Rigden D.J."/>
            <person name="Fitzpatrick D.A."/>
            <person name="Lorenzo-Morales J."/>
            <person name="Bateman A."/>
            <person name="Chiu C.H."/>
            <person name="Tang P."/>
            <person name="Hegemann P."/>
            <person name="Fromm H."/>
            <person name="Raoult D."/>
            <person name="Greub G."/>
            <person name="Miranda-Saavedra D."/>
            <person name="Chen N."/>
            <person name="Nash P."/>
            <person name="Ginger M.L."/>
            <person name="Horn M."/>
            <person name="Schaap P."/>
            <person name="Caler L."/>
            <person name="Loftus B."/>
        </authorList>
    </citation>
    <scope>NUCLEOTIDE SEQUENCE [LARGE SCALE GENOMIC DNA]</scope>
    <source>
        <strain evidence="10 11">Neff</strain>
    </source>
</reference>
<dbReference type="InterPro" id="IPR024528">
    <property type="entry name" value="ThrE_2"/>
</dbReference>
<feature type="transmembrane region" description="Helical" evidence="7">
    <location>
        <begin position="752"/>
        <end position="769"/>
    </location>
</feature>
<feature type="domain" description="Threonine/serine exporter-like N-terminal" evidence="8">
    <location>
        <begin position="438"/>
        <end position="677"/>
    </location>
</feature>
<feature type="domain" description="Threonine/Serine exporter ThrE" evidence="9">
    <location>
        <begin position="710"/>
        <end position="830"/>
    </location>
</feature>
<dbReference type="OMA" id="KEMANMQ"/>
<dbReference type="GO" id="GO:0022857">
    <property type="term" value="F:transmembrane transporter activity"/>
    <property type="evidence" value="ECO:0007669"/>
    <property type="project" value="InterPro"/>
</dbReference>
<feature type="compositionally biased region" description="Acidic residues" evidence="6">
    <location>
        <begin position="289"/>
        <end position="300"/>
    </location>
</feature>
<dbReference type="RefSeq" id="XP_004338930.1">
    <property type="nucleotide sequence ID" value="XM_004338882.1"/>
</dbReference>
<dbReference type="Pfam" id="PF06738">
    <property type="entry name" value="ThrE"/>
    <property type="match status" value="1"/>
</dbReference>
<dbReference type="KEGG" id="acan:ACA1_043280"/>
<accession>L8GVE3</accession>
<feature type="compositionally biased region" description="Basic residues" evidence="6">
    <location>
        <begin position="329"/>
        <end position="341"/>
    </location>
</feature>
<dbReference type="VEuPathDB" id="AmoebaDB:ACA1_043280"/>
<evidence type="ECO:0000256" key="1">
    <source>
        <dbReference type="ARBA" id="ARBA00004141"/>
    </source>
</evidence>